<comment type="caution">
    <text evidence="3">The sequence shown here is derived from an EMBL/GenBank/DDBJ whole genome shotgun (WGS) entry which is preliminary data.</text>
</comment>
<keyword evidence="2 3" id="KW-0812">Transmembrane</keyword>
<dbReference type="EMBL" id="JAADYS010001564">
    <property type="protein sequence ID" value="KAF4462267.1"/>
    <property type="molecule type" value="Genomic_DNA"/>
</dbReference>
<accession>A0A8H4L617</accession>
<feature type="region of interest" description="Disordered" evidence="1">
    <location>
        <begin position="189"/>
        <end position="232"/>
    </location>
</feature>
<evidence type="ECO:0000256" key="1">
    <source>
        <dbReference type="SAM" id="MobiDB-lite"/>
    </source>
</evidence>
<gene>
    <name evidence="3" type="ORF">FALBO_10937</name>
</gene>
<reference evidence="3 4" key="1">
    <citation type="submission" date="2020-01" db="EMBL/GenBank/DDBJ databases">
        <title>Identification and distribution of gene clusters putatively required for synthesis of sphingolipid metabolism inhibitors in phylogenetically diverse species of the filamentous fungus Fusarium.</title>
        <authorList>
            <person name="Kim H.-S."/>
            <person name="Busman M."/>
            <person name="Brown D.W."/>
            <person name="Divon H."/>
            <person name="Uhlig S."/>
            <person name="Proctor R.H."/>
        </authorList>
    </citation>
    <scope>NUCLEOTIDE SEQUENCE [LARGE SCALE GENOMIC DNA]</scope>
    <source>
        <strain evidence="3 4">NRRL 20459</strain>
    </source>
</reference>
<feature type="region of interest" description="Disordered" evidence="1">
    <location>
        <begin position="258"/>
        <end position="289"/>
    </location>
</feature>
<feature type="transmembrane region" description="Helical" evidence="2">
    <location>
        <begin position="161"/>
        <end position="183"/>
    </location>
</feature>
<evidence type="ECO:0000313" key="4">
    <source>
        <dbReference type="Proteomes" id="UP000554235"/>
    </source>
</evidence>
<dbReference type="OrthoDB" id="4770059at2759"/>
<protein>
    <submittedName>
        <fullName evidence="3">Transmembrane alpha-helix domain-containing</fullName>
    </submittedName>
</protein>
<keyword evidence="4" id="KW-1185">Reference proteome</keyword>
<dbReference type="Proteomes" id="UP000554235">
    <property type="component" value="Unassembled WGS sequence"/>
</dbReference>
<sequence>MATTSRSNTPAHDGTAPAGALTTVFTPPAGCVEDQDLYYHVRTCMPLPERWSLYWGAASYYSPGICPSGMVSVAKPPPFFGPPIEPNASIETDTTRTRSYYNTTTGDNVYPIQVRWHASDLASLETHPLSPGVTPTSFEGEEGGNSGDEGDQAEGRLSGGAIAGIVIGAVALVSLLGIAAFLLHRRRRRREKPHSQQPGHAPSKAFESSIAPATTSNNLPADGNFVPTGNEEIDEEMRRIAARRARLLELEHLEEQQDRLRRQADSHMPFELSSTSLGNPPAEMGSPSR</sequence>
<organism evidence="3 4">
    <name type="scientific">Fusarium albosuccineum</name>
    <dbReference type="NCBI Taxonomy" id="1237068"/>
    <lineage>
        <taxon>Eukaryota</taxon>
        <taxon>Fungi</taxon>
        <taxon>Dikarya</taxon>
        <taxon>Ascomycota</taxon>
        <taxon>Pezizomycotina</taxon>
        <taxon>Sordariomycetes</taxon>
        <taxon>Hypocreomycetidae</taxon>
        <taxon>Hypocreales</taxon>
        <taxon>Nectriaceae</taxon>
        <taxon>Fusarium</taxon>
        <taxon>Fusarium decemcellulare species complex</taxon>
    </lineage>
</organism>
<name>A0A8H4L617_9HYPO</name>
<proteinExistence type="predicted"/>
<evidence type="ECO:0000313" key="3">
    <source>
        <dbReference type="EMBL" id="KAF4462267.1"/>
    </source>
</evidence>
<keyword evidence="2" id="KW-1133">Transmembrane helix</keyword>
<feature type="region of interest" description="Disordered" evidence="1">
    <location>
        <begin position="126"/>
        <end position="155"/>
    </location>
</feature>
<keyword evidence="2" id="KW-0472">Membrane</keyword>
<evidence type="ECO:0000256" key="2">
    <source>
        <dbReference type="SAM" id="Phobius"/>
    </source>
</evidence>
<dbReference type="AlphaFoldDB" id="A0A8H4L617"/>